<gene>
    <name evidence="15" type="ORF">GGR05_001133</name>
</gene>
<evidence type="ECO:0000256" key="4">
    <source>
        <dbReference type="ARBA" id="ARBA00022827"/>
    </source>
</evidence>
<feature type="domain" description="Acetyl-CoA dehydrogenase-like C-terminal" evidence="14">
    <location>
        <begin position="473"/>
        <end position="583"/>
    </location>
</feature>
<dbReference type="Gene3D" id="1.10.540.10">
    <property type="entry name" value="Acyl-CoA dehydrogenase/oxidase, N-terminal domain"/>
    <property type="match status" value="1"/>
</dbReference>
<dbReference type="GO" id="GO:0003995">
    <property type="term" value="F:acyl-CoA dehydrogenase activity"/>
    <property type="evidence" value="ECO:0007669"/>
    <property type="project" value="InterPro"/>
</dbReference>
<dbReference type="EMBL" id="JACIDO010000002">
    <property type="protein sequence ID" value="MBB3935005.1"/>
    <property type="molecule type" value="Genomic_DNA"/>
</dbReference>
<dbReference type="PANTHER" id="PTHR42803">
    <property type="entry name" value="ACYL-COA DEHYDROGENASE"/>
    <property type="match status" value="1"/>
</dbReference>
<name>A0A7W6BUN6_9HYPH</name>
<dbReference type="InterPro" id="IPR006091">
    <property type="entry name" value="Acyl-CoA_Oxase/DH_mid-dom"/>
</dbReference>
<comment type="catalytic activity">
    <reaction evidence="6">
        <text>3-(methylsulfanyl)propanoyl-CoA + oxidized [electron-transfer flavoprotein] + H(+) = 3-(methylsulfanyl)acryloyl-CoA + reduced [electron-transfer flavoprotein]</text>
        <dbReference type="Rhea" id="RHEA:52612"/>
        <dbReference type="Rhea" id="RHEA-COMP:10685"/>
        <dbReference type="Rhea" id="RHEA-COMP:10686"/>
        <dbReference type="ChEBI" id="CHEBI:15378"/>
        <dbReference type="ChEBI" id="CHEBI:57692"/>
        <dbReference type="ChEBI" id="CHEBI:58307"/>
        <dbReference type="ChEBI" id="CHEBI:82815"/>
        <dbReference type="ChEBI" id="CHEBI:84994"/>
        <dbReference type="EC" id="1.3.99.41"/>
    </reaction>
    <physiologicalReaction direction="left-to-right" evidence="6">
        <dbReference type="Rhea" id="RHEA:52613"/>
    </physiologicalReaction>
</comment>
<dbReference type="Proteomes" id="UP000531216">
    <property type="component" value="Unassembled WGS sequence"/>
</dbReference>
<dbReference type="FunFam" id="2.40.110.10:FF:000031">
    <property type="entry name" value="Acyl-CoA dehydrogenase, putative"/>
    <property type="match status" value="1"/>
</dbReference>
<dbReference type="InterPro" id="IPR006089">
    <property type="entry name" value="Acyl-CoA_DH_CS"/>
</dbReference>
<dbReference type="GO" id="GO:0050660">
    <property type="term" value="F:flavin adenine dinucleotide binding"/>
    <property type="evidence" value="ECO:0007669"/>
    <property type="project" value="InterPro"/>
</dbReference>
<organism evidence="15 16">
    <name type="scientific">Aureimonas phyllosphaerae</name>
    <dbReference type="NCBI Taxonomy" id="1166078"/>
    <lineage>
        <taxon>Bacteria</taxon>
        <taxon>Pseudomonadati</taxon>
        <taxon>Pseudomonadota</taxon>
        <taxon>Alphaproteobacteria</taxon>
        <taxon>Hyphomicrobiales</taxon>
        <taxon>Aurantimonadaceae</taxon>
        <taxon>Aureimonas</taxon>
    </lineage>
</organism>
<dbReference type="InterPro" id="IPR037069">
    <property type="entry name" value="AcylCoA_DH/ox_N_sf"/>
</dbReference>
<evidence type="ECO:0000256" key="8">
    <source>
        <dbReference type="ARBA" id="ARBA00066694"/>
    </source>
</evidence>
<dbReference type="Gene3D" id="1.20.140.10">
    <property type="entry name" value="Butyryl-CoA Dehydrogenase, subunit A, domain 3"/>
    <property type="match status" value="1"/>
</dbReference>
<keyword evidence="3 10" id="KW-0285">Flavoprotein</keyword>
<evidence type="ECO:0000256" key="1">
    <source>
        <dbReference type="ARBA" id="ARBA00001974"/>
    </source>
</evidence>
<dbReference type="SUPFAM" id="SSF56645">
    <property type="entry name" value="Acyl-CoA dehydrogenase NM domain-like"/>
    <property type="match status" value="1"/>
</dbReference>
<keyword evidence="4 10" id="KW-0274">FAD</keyword>
<reference evidence="15 16" key="1">
    <citation type="submission" date="2020-08" db="EMBL/GenBank/DDBJ databases">
        <title>Genomic Encyclopedia of Type Strains, Phase IV (KMG-IV): sequencing the most valuable type-strain genomes for metagenomic binning, comparative biology and taxonomic classification.</title>
        <authorList>
            <person name="Goeker M."/>
        </authorList>
    </citation>
    <scope>NUCLEOTIDE SEQUENCE [LARGE SCALE GENOMIC DNA]</scope>
    <source>
        <strain evidence="15 16">DSM 25024</strain>
    </source>
</reference>
<feature type="domain" description="Acyl-CoA oxidase/dehydrogenase middle" evidence="12">
    <location>
        <begin position="160"/>
        <end position="267"/>
    </location>
</feature>
<dbReference type="PANTHER" id="PTHR42803:SF1">
    <property type="entry name" value="BROAD-SPECIFICITY LINEAR ACYL-COA DEHYDROGENASE FADE5"/>
    <property type="match status" value="1"/>
</dbReference>
<dbReference type="Pfam" id="PF02771">
    <property type="entry name" value="Acyl-CoA_dh_N"/>
    <property type="match status" value="1"/>
</dbReference>
<feature type="domain" description="Acyl-CoA dehydrogenase/oxidase N-terminal" evidence="13">
    <location>
        <begin position="37"/>
        <end position="155"/>
    </location>
</feature>
<dbReference type="EC" id="1.3.99.41" evidence="8"/>
<evidence type="ECO:0000259" key="12">
    <source>
        <dbReference type="Pfam" id="PF02770"/>
    </source>
</evidence>
<sequence>MYRAPVGEIGFTLRHVAGLEEAMARGATGDLTPDLLDAILDEAGRFADSEIAPMAAGGDKTGAVWRDRAVTMPPGWRDLYHRWIDGGWNGLTGPVDHGGQGLPTSLSAAIYEMWNGASMAFGIGPTLTLGAVDALEAHGTDALRATYLDKLVSGEWMGTMNLTEPQAGSDLSALRTRAERRDDGTYRIFGSKIFITFGEHDLTDNIVHLVLARLPDAPAGVKGISLFLVPKRLVNADGSLGARNDVFCQSIEHKLGIHASPTCTMVYGDGIGETGEAGAVGWLVGEENKGLACMFTMMNSARLYVGIQGLGVAQAAFQKALDFARERRQGRSAVPGTTDMAPIVEHADVARMLLTMKALVGSARAIAYSCGHAIDRSRQDGEDRRFWAERASLLTPMAKSFPTDVGVEVASLGIQVHGGMGFVEETGAARLLRDARIAPIYEGTNGIQAIDLVTRKLPLSGGETVRAYIAELEEIVTSVEQSNRPDFGRSSERLRAAIAALRETTERLLEWMARGETGAALAGATAYQRLFSLTAGNCYLAKGALADADVPSRAALARFMAETLLPDVHALSAEVMDGGESLRAATVALN</sequence>
<evidence type="ECO:0000313" key="16">
    <source>
        <dbReference type="Proteomes" id="UP000531216"/>
    </source>
</evidence>
<dbReference type="InterPro" id="IPR052166">
    <property type="entry name" value="Diverse_Acyl-CoA_DH"/>
</dbReference>
<evidence type="ECO:0000256" key="6">
    <source>
        <dbReference type="ARBA" id="ARBA00051388"/>
    </source>
</evidence>
<evidence type="ECO:0000313" key="15">
    <source>
        <dbReference type="EMBL" id="MBB3935005.1"/>
    </source>
</evidence>
<comment type="cofactor">
    <cofactor evidence="1 10">
        <name>FAD</name>
        <dbReference type="ChEBI" id="CHEBI:57692"/>
    </cofactor>
</comment>
<dbReference type="RefSeq" id="WP_090963990.1">
    <property type="nucleotide sequence ID" value="NZ_FOOA01000011.1"/>
</dbReference>
<comment type="function">
    <text evidence="7">Involved in the assimilation of dimethylsulphoniopropionate (DMSP), an important compound in the fixation of carbon in marine phytoplankton, by mediating the conversion of 3-(methylthio)propanoyl-CoA (MMPA-CoA) to 3-(methylthio)acryloyl-CoA (MTA-CoA).</text>
</comment>
<dbReference type="Gene3D" id="2.40.110.10">
    <property type="entry name" value="Butyryl-CoA Dehydrogenase, subunit A, domain 2"/>
    <property type="match status" value="1"/>
</dbReference>
<dbReference type="Pfam" id="PF12806">
    <property type="entry name" value="Acyl-CoA_dh_C"/>
    <property type="match status" value="1"/>
</dbReference>
<proteinExistence type="inferred from homology"/>
<dbReference type="SUPFAM" id="SSF47203">
    <property type="entry name" value="Acyl-CoA dehydrogenase C-terminal domain-like"/>
    <property type="match status" value="1"/>
</dbReference>
<dbReference type="InterPro" id="IPR009075">
    <property type="entry name" value="AcylCo_DH/oxidase_C"/>
</dbReference>
<evidence type="ECO:0000259" key="13">
    <source>
        <dbReference type="Pfam" id="PF02771"/>
    </source>
</evidence>
<dbReference type="InterPro" id="IPR046373">
    <property type="entry name" value="Acyl-CoA_Oxase/DH_mid-dom_sf"/>
</dbReference>
<evidence type="ECO:0000259" key="11">
    <source>
        <dbReference type="Pfam" id="PF00441"/>
    </source>
</evidence>
<evidence type="ECO:0000256" key="5">
    <source>
        <dbReference type="ARBA" id="ARBA00023002"/>
    </source>
</evidence>
<evidence type="ECO:0000256" key="2">
    <source>
        <dbReference type="ARBA" id="ARBA00009347"/>
    </source>
</evidence>
<evidence type="ECO:0000256" key="3">
    <source>
        <dbReference type="ARBA" id="ARBA00022630"/>
    </source>
</evidence>
<dbReference type="Pfam" id="PF02770">
    <property type="entry name" value="Acyl-CoA_dh_M"/>
    <property type="match status" value="1"/>
</dbReference>
<protein>
    <recommendedName>
        <fullName evidence="9">3-methylmercaptopropionyl-CoA dehydrogenase</fullName>
        <ecNumber evidence="8">1.3.99.41</ecNumber>
    </recommendedName>
</protein>
<keyword evidence="5 10" id="KW-0560">Oxidoreductase</keyword>
<dbReference type="PROSITE" id="PS00073">
    <property type="entry name" value="ACYL_COA_DH_2"/>
    <property type="match status" value="1"/>
</dbReference>
<dbReference type="InterPro" id="IPR013786">
    <property type="entry name" value="AcylCoA_DH/ox_N"/>
</dbReference>
<dbReference type="Pfam" id="PF00441">
    <property type="entry name" value="Acyl-CoA_dh_1"/>
    <property type="match status" value="1"/>
</dbReference>
<dbReference type="AlphaFoldDB" id="A0A7W6BUN6"/>
<feature type="domain" description="Acyl-CoA dehydrogenase/oxidase C-terminal" evidence="11">
    <location>
        <begin position="288"/>
        <end position="452"/>
    </location>
</feature>
<comment type="caution">
    <text evidence="15">The sequence shown here is derived from an EMBL/GenBank/DDBJ whole genome shotgun (WGS) entry which is preliminary data.</text>
</comment>
<comment type="similarity">
    <text evidence="2 10">Belongs to the acyl-CoA dehydrogenase family.</text>
</comment>
<evidence type="ECO:0000259" key="14">
    <source>
        <dbReference type="Pfam" id="PF12806"/>
    </source>
</evidence>
<dbReference type="InterPro" id="IPR025878">
    <property type="entry name" value="Acyl-CoA_dh-like_C_dom"/>
</dbReference>
<evidence type="ECO:0000256" key="9">
    <source>
        <dbReference type="ARBA" id="ARBA00069043"/>
    </source>
</evidence>
<evidence type="ECO:0000256" key="7">
    <source>
        <dbReference type="ARBA" id="ARBA00058683"/>
    </source>
</evidence>
<keyword evidence="16" id="KW-1185">Reference proteome</keyword>
<accession>A0A7W6BUN6</accession>
<dbReference type="OrthoDB" id="9807883at2"/>
<evidence type="ECO:0000256" key="10">
    <source>
        <dbReference type="RuleBase" id="RU362125"/>
    </source>
</evidence>
<dbReference type="InterPro" id="IPR009100">
    <property type="entry name" value="AcylCoA_DH/oxidase_NM_dom_sf"/>
</dbReference>
<dbReference type="InterPro" id="IPR036250">
    <property type="entry name" value="AcylCo_DH-like_C"/>
</dbReference>